<dbReference type="RefSeq" id="WP_072971972.1">
    <property type="nucleotide sequence ID" value="NZ_FQTY01000001.1"/>
</dbReference>
<evidence type="ECO:0000313" key="3">
    <source>
        <dbReference type="Proteomes" id="UP000184114"/>
    </source>
</evidence>
<dbReference type="AlphaFoldDB" id="A0A1M4SC12"/>
<dbReference type="EMBL" id="FQTY01000001">
    <property type="protein sequence ID" value="SHE29739.1"/>
    <property type="molecule type" value="Genomic_DNA"/>
</dbReference>
<keyword evidence="3" id="KW-1185">Reference proteome</keyword>
<dbReference type="InterPro" id="IPR043129">
    <property type="entry name" value="ATPase_NBD"/>
</dbReference>
<dbReference type="Proteomes" id="UP000184114">
    <property type="component" value="Unassembled WGS sequence"/>
</dbReference>
<dbReference type="PANTHER" id="PTHR32432">
    <property type="entry name" value="CELL DIVISION PROTEIN FTSA-RELATED"/>
    <property type="match status" value="1"/>
</dbReference>
<dbReference type="PIRSF" id="PIRSF019169">
    <property type="entry name" value="PilM"/>
    <property type="match status" value="1"/>
</dbReference>
<accession>A0A1M4SC12</accession>
<dbReference type="GO" id="GO:0051301">
    <property type="term" value="P:cell division"/>
    <property type="evidence" value="ECO:0007669"/>
    <property type="project" value="InterPro"/>
</dbReference>
<dbReference type="Gene3D" id="3.30.420.40">
    <property type="match status" value="2"/>
</dbReference>
<evidence type="ECO:0000313" key="2">
    <source>
        <dbReference type="EMBL" id="SHE29739.1"/>
    </source>
</evidence>
<dbReference type="STRING" id="1123404.SAMN02745784_00238"/>
<dbReference type="InterPro" id="IPR050696">
    <property type="entry name" value="FtsA/MreB"/>
</dbReference>
<dbReference type="PANTHER" id="PTHR32432:SF3">
    <property type="entry name" value="ETHANOLAMINE UTILIZATION PROTEIN EUTJ"/>
    <property type="match status" value="1"/>
</dbReference>
<gene>
    <name evidence="2" type="ORF">SAMN02745784_00238</name>
</gene>
<dbReference type="CDD" id="cd24049">
    <property type="entry name" value="ASKHA_NBD_PilM"/>
    <property type="match status" value="1"/>
</dbReference>
<organism evidence="2 3">
    <name type="scientific">Tissierella praeacuta DSM 18095</name>
    <dbReference type="NCBI Taxonomy" id="1123404"/>
    <lineage>
        <taxon>Bacteria</taxon>
        <taxon>Bacillati</taxon>
        <taxon>Bacillota</taxon>
        <taxon>Tissierellia</taxon>
        <taxon>Tissierellales</taxon>
        <taxon>Tissierellaceae</taxon>
        <taxon>Tissierella</taxon>
    </lineage>
</organism>
<name>A0A1M4SC12_9FIRM</name>
<dbReference type="Pfam" id="PF11104">
    <property type="entry name" value="PilM_2"/>
    <property type="match status" value="1"/>
</dbReference>
<dbReference type="InterPro" id="IPR005883">
    <property type="entry name" value="PilM"/>
</dbReference>
<dbReference type="SUPFAM" id="SSF53067">
    <property type="entry name" value="Actin-like ATPase domain"/>
    <property type="match status" value="2"/>
</dbReference>
<dbReference type="InterPro" id="IPR003494">
    <property type="entry name" value="SHS2_FtsA"/>
</dbReference>
<sequence length="354" mass="40682">MKLPSISRKVLSIDFGSKEIKVIEGKYSKNNIRIFKGFTISVEPHFYKDGEILNKDILVTLLKDKLKENKISTDLAYGIVNSSNIITREITIPKVSSEEIASIIGYQLDEFFPVDTEDYIVNHLTIGSKMEDEVEKLNILLIGLPKDMVINHLELMKESGLKPQVLDYQSNAIAKLLGFNDKVNDFYNTKDLVIASIDIGYNSSKLTIIKNGNMEVSRILDIGAETLYENLEELFDYSPEDIEEKIKEIEDISIYKEEYTEYYRLLNVVRNTLINLMEKIEMIFRYYMTRDSGNIINYILLEGGLSNINGLDNLFSNYFNIPSIKLLSLDKIKWNEELSKFSNAIGGLIRFDRV</sequence>
<dbReference type="GeneID" id="90994930"/>
<dbReference type="Gene3D" id="3.30.1490.300">
    <property type="match status" value="1"/>
</dbReference>
<protein>
    <submittedName>
        <fullName evidence="2">Type IV pilus assembly protein PilM</fullName>
    </submittedName>
</protein>
<evidence type="ECO:0000259" key="1">
    <source>
        <dbReference type="SMART" id="SM00842"/>
    </source>
</evidence>
<proteinExistence type="predicted"/>
<dbReference type="SMART" id="SM00842">
    <property type="entry name" value="FtsA"/>
    <property type="match status" value="1"/>
</dbReference>
<feature type="domain" description="SHS2" evidence="1">
    <location>
        <begin position="10"/>
        <end position="177"/>
    </location>
</feature>
<reference evidence="3" key="1">
    <citation type="submission" date="2016-11" db="EMBL/GenBank/DDBJ databases">
        <authorList>
            <person name="Varghese N."/>
            <person name="Submissions S."/>
        </authorList>
    </citation>
    <scope>NUCLEOTIDE SEQUENCE [LARGE SCALE GENOMIC DNA]</scope>
    <source>
        <strain evidence="3">DSM 18095</strain>
    </source>
</reference>